<keyword evidence="2" id="KW-0472">Membrane</keyword>
<dbReference type="NCBIfam" id="TIGR01845">
    <property type="entry name" value="outer_NodT"/>
    <property type="match status" value="1"/>
</dbReference>
<dbReference type="SUPFAM" id="SSF56954">
    <property type="entry name" value="Outer membrane efflux proteins (OEP)"/>
    <property type="match status" value="1"/>
</dbReference>
<dbReference type="InterPro" id="IPR003423">
    <property type="entry name" value="OMP_efflux"/>
</dbReference>
<dbReference type="RefSeq" id="WP_161491992.1">
    <property type="nucleotide sequence ID" value="NZ_CP021416.1"/>
</dbReference>
<evidence type="ECO:0000256" key="1">
    <source>
        <dbReference type="ARBA" id="ARBA00007613"/>
    </source>
</evidence>
<organism evidence="4 5">
    <name type="scientific">Sulfurospirillum diekertiae</name>
    <dbReference type="NCBI Taxonomy" id="1854492"/>
    <lineage>
        <taxon>Bacteria</taxon>
        <taxon>Pseudomonadati</taxon>
        <taxon>Campylobacterota</taxon>
        <taxon>Epsilonproteobacteria</taxon>
        <taxon>Campylobacterales</taxon>
        <taxon>Sulfurospirillaceae</taxon>
        <taxon>Sulfurospirillum</taxon>
    </lineage>
</organism>
<keyword evidence="3" id="KW-0175">Coiled coil</keyword>
<sequence length="461" mass="51550">MKRNFINISLLTTLILSGCSLAPTLQVPTIEQPTKQESVLHVKEKWWEIFGDTTLNSLIEEALIHNDDLKLSALRILKAKQTYGLSDANLYPTLNATGSFSKQQTSGETYQKKENAYTEYSLGLSLQYEIDFWGKLSNQAESNWSLYLGSEMARQTVTNTLINDIIQAYLNLASLEERIKILNETIENYRQSYEFRSKQHQAGSINELLATQSLAQYNNASATKGVLLETKIAQQSALALLLGKSPKELFEGEKPLITHLPSPIVVPNGVSSDLLENRPDVQEALMSLKSKNALIGVERSAYFPSISLTGSYGQQSENSGNLFQSTATKWGFGPTFTLPIFDFGKINTKVEMSKTDLQSALISYEQTVKKAYKEVYDALSKQVLIQNRLSFNENEIKSYQKMLYITTTRFEDGAANWLEVLDSQKSLLNASLTHVTTKQTLLSSQAELFKALGGGWNQTLK</sequence>
<reference evidence="5" key="1">
    <citation type="submission" date="2017-05" db="EMBL/GenBank/DDBJ databases">
        <title>Dechlorination kinetics govern the competition between two new strains of the genus Sulfurospirillum.</title>
        <authorList>
            <person name="Buttet G.F."/>
            <person name="Murray A.M."/>
            <person name="Goris T."/>
            <person name="Burion M."/>
            <person name="Lin B."/>
            <person name="Rolle M."/>
            <person name="Maillard J."/>
        </authorList>
    </citation>
    <scope>NUCLEOTIDE SEQUENCE [LARGE SCALE GENOMIC DNA]</scope>
    <source>
        <strain evidence="5">SL2-1</strain>
    </source>
</reference>
<dbReference type="GO" id="GO:0015562">
    <property type="term" value="F:efflux transmembrane transporter activity"/>
    <property type="evidence" value="ECO:0007669"/>
    <property type="project" value="InterPro"/>
</dbReference>
<dbReference type="EMBL" id="CP021416">
    <property type="protein sequence ID" value="ARU48213.1"/>
    <property type="molecule type" value="Genomic_DNA"/>
</dbReference>
<keyword evidence="2" id="KW-1134">Transmembrane beta strand</keyword>
<dbReference type="KEGG" id="suls:Sdiek1_1047"/>
<keyword evidence="2" id="KW-0732">Signal</keyword>
<evidence type="ECO:0000256" key="2">
    <source>
        <dbReference type="RuleBase" id="RU362097"/>
    </source>
</evidence>
<dbReference type="InterPro" id="IPR010131">
    <property type="entry name" value="MdtP/NodT-like"/>
</dbReference>
<proteinExistence type="inferred from homology"/>
<dbReference type="PANTHER" id="PTHR30203">
    <property type="entry name" value="OUTER MEMBRANE CATION EFFLUX PROTEIN"/>
    <property type="match status" value="1"/>
</dbReference>
<dbReference type="Proteomes" id="UP000196005">
    <property type="component" value="Chromosome"/>
</dbReference>
<feature type="coiled-coil region" evidence="3">
    <location>
        <begin position="165"/>
        <end position="192"/>
    </location>
</feature>
<feature type="chain" id="PRO_5011815182" evidence="2">
    <location>
        <begin position="23"/>
        <end position="461"/>
    </location>
</feature>
<dbReference type="GO" id="GO:0005886">
    <property type="term" value="C:plasma membrane"/>
    <property type="evidence" value="ECO:0007669"/>
    <property type="project" value="UniProtKB-SubCell"/>
</dbReference>
<keyword evidence="2" id="KW-0564">Palmitate</keyword>
<keyword evidence="5" id="KW-1185">Reference proteome</keyword>
<dbReference type="Gene3D" id="2.20.200.10">
    <property type="entry name" value="Outer membrane efflux proteins (OEP)"/>
    <property type="match status" value="1"/>
</dbReference>
<dbReference type="Gene3D" id="1.20.1600.10">
    <property type="entry name" value="Outer membrane efflux proteins (OEP)"/>
    <property type="match status" value="1"/>
</dbReference>
<protein>
    <submittedName>
        <fullName evidence="4">Cation efflux system protein CusC</fullName>
    </submittedName>
</protein>
<comment type="subcellular location">
    <subcellularLocation>
        <location evidence="2">Cell membrane</location>
        <topology evidence="2">Lipid-anchor</topology>
    </subcellularLocation>
</comment>
<dbReference type="PROSITE" id="PS51257">
    <property type="entry name" value="PROKAR_LIPOPROTEIN"/>
    <property type="match status" value="1"/>
</dbReference>
<name>A0A1Y0HLV5_9BACT</name>
<evidence type="ECO:0000313" key="4">
    <source>
        <dbReference type="EMBL" id="ARU48213.1"/>
    </source>
</evidence>
<evidence type="ECO:0000256" key="3">
    <source>
        <dbReference type="SAM" id="Coils"/>
    </source>
</evidence>
<feature type="signal peptide" evidence="2">
    <location>
        <begin position="1"/>
        <end position="22"/>
    </location>
</feature>
<dbReference type="Pfam" id="PF02321">
    <property type="entry name" value="OEP"/>
    <property type="match status" value="2"/>
</dbReference>
<keyword evidence="2" id="KW-0812">Transmembrane</keyword>
<dbReference type="PANTHER" id="PTHR30203:SF33">
    <property type="entry name" value="BLR4455 PROTEIN"/>
    <property type="match status" value="1"/>
</dbReference>
<dbReference type="AlphaFoldDB" id="A0A1Y0HLV5"/>
<gene>
    <name evidence="4" type="ORF">Sdiek1_1047</name>
</gene>
<comment type="similarity">
    <text evidence="1 2">Belongs to the outer membrane factor (OMF) (TC 1.B.17) family.</text>
</comment>
<accession>A0A1Y0HLV5</accession>
<evidence type="ECO:0000313" key="5">
    <source>
        <dbReference type="Proteomes" id="UP000196005"/>
    </source>
</evidence>
<keyword evidence="2" id="KW-0449">Lipoprotein</keyword>